<feature type="domain" description="ZZ-type" evidence="23">
    <location>
        <begin position="411"/>
        <end position="469"/>
    </location>
</feature>
<dbReference type="PROSITE" id="PS51294">
    <property type="entry name" value="HTH_MYB"/>
    <property type="match status" value="1"/>
</dbReference>
<evidence type="ECO:0000256" key="8">
    <source>
        <dbReference type="ARBA" id="ARBA00022723"/>
    </source>
</evidence>
<feature type="compositionally biased region" description="Basic and acidic residues" evidence="20">
    <location>
        <begin position="806"/>
        <end position="821"/>
    </location>
</feature>
<dbReference type="GO" id="GO:0016765">
    <property type="term" value="F:transferase activity, transferring alkyl or aryl (other than methyl) groups"/>
    <property type="evidence" value="ECO:0007669"/>
    <property type="project" value="InterPro"/>
</dbReference>
<comment type="catalytic activity">
    <reaction evidence="1">
        <text>N-(5-phospho-beta-D-ribosyl)anthranilate = 1-(2-carboxyphenylamino)-1-deoxy-D-ribulose 5-phosphate</text>
        <dbReference type="Rhea" id="RHEA:21540"/>
        <dbReference type="ChEBI" id="CHEBI:18277"/>
        <dbReference type="ChEBI" id="CHEBI:58613"/>
        <dbReference type="EC" id="5.3.1.24"/>
    </reaction>
</comment>
<dbReference type="InterPro" id="IPR036424">
    <property type="entry name" value="UPP_synth-like_sf"/>
</dbReference>
<keyword evidence="18" id="KW-0511">Multifunctional enzyme</keyword>
<dbReference type="Gene3D" id="1.10.10.60">
    <property type="entry name" value="Homeodomain-like"/>
    <property type="match status" value="1"/>
</dbReference>
<evidence type="ECO:0008006" key="29">
    <source>
        <dbReference type="Google" id="ProtNLM"/>
    </source>
</evidence>
<gene>
    <name evidence="27" type="ORF">N0F65_001368</name>
</gene>
<evidence type="ECO:0000256" key="16">
    <source>
        <dbReference type="ARBA" id="ARBA00023239"/>
    </source>
</evidence>
<dbReference type="Pfam" id="PF00218">
    <property type="entry name" value="IGPS"/>
    <property type="match status" value="1"/>
</dbReference>
<dbReference type="GO" id="GO:0006338">
    <property type="term" value="P:chromatin remodeling"/>
    <property type="evidence" value="ECO:0007669"/>
    <property type="project" value="TreeGrafter"/>
</dbReference>
<evidence type="ECO:0000256" key="18">
    <source>
        <dbReference type="ARBA" id="ARBA00023268"/>
    </source>
</evidence>
<dbReference type="CDD" id="cd00475">
    <property type="entry name" value="Cis_IPPS"/>
    <property type="match status" value="1"/>
</dbReference>
<dbReference type="PROSITE" id="PS50135">
    <property type="entry name" value="ZF_ZZ_2"/>
    <property type="match status" value="1"/>
</dbReference>
<feature type="compositionally biased region" description="Basic and acidic residues" evidence="20">
    <location>
        <begin position="785"/>
        <end position="799"/>
    </location>
</feature>
<dbReference type="Gene3D" id="3.20.20.70">
    <property type="entry name" value="Aldolase class I"/>
    <property type="match status" value="2"/>
</dbReference>
<dbReference type="InterPro" id="IPR017884">
    <property type="entry name" value="SANT_dom"/>
</dbReference>
<evidence type="ECO:0000259" key="22">
    <source>
        <dbReference type="PROSITE" id="PS50090"/>
    </source>
</evidence>
<dbReference type="InterPro" id="IPR001441">
    <property type="entry name" value="UPP_synth-like"/>
</dbReference>
<dbReference type="Pfam" id="PF00697">
    <property type="entry name" value="PRAI"/>
    <property type="match status" value="1"/>
</dbReference>
<evidence type="ECO:0000256" key="6">
    <source>
        <dbReference type="ARBA" id="ARBA00022605"/>
    </source>
</evidence>
<reference evidence="27" key="2">
    <citation type="journal article" date="2023" name="Microbiol Resour">
        <title>Decontamination and Annotation of the Draft Genome Sequence of the Oomycete Lagenidium giganteum ARSEF 373.</title>
        <authorList>
            <person name="Morgan W.R."/>
            <person name="Tartar A."/>
        </authorList>
    </citation>
    <scope>NUCLEOTIDE SEQUENCE</scope>
    <source>
        <strain evidence="27">ARSEF 373</strain>
    </source>
</reference>
<dbReference type="InterPro" id="IPR036388">
    <property type="entry name" value="WH-like_DNA-bd_sf"/>
</dbReference>
<keyword evidence="8" id="KW-0479">Metal-binding</keyword>
<dbReference type="InterPro" id="IPR007526">
    <property type="entry name" value="SWIRM"/>
</dbReference>
<keyword evidence="10" id="KW-0210">Decarboxylase</keyword>
<protein>
    <recommendedName>
        <fullName evidence="29">Phosphoribosylanthranilate isomerase</fullName>
    </recommendedName>
</protein>
<keyword evidence="28" id="KW-1185">Reference proteome</keyword>
<dbReference type="SUPFAM" id="SSF64005">
    <property type="entry name" value="Undecaprenyl diphosphate synthase"/>
    <property type="match status" value="1"/>
</dbReference>
<evidence type="ECO:0000256" key="21">
    <source>
        <dbReference type="SAM" id="Phobius"/>
    </source>
</evidence>
<dbReference type="InterPro" id="IPR013798">
    <property type="entry name" value="Indole-3-glycerol_P_synth_dom"/>
</dbReference>
<feature type="compositionally biased region" description="Basic and acidic residues" evidence="20">
    <location>
        <begin position="350"/>
        <end position="381"/>
    </location>
</feature>
<evidence type="ECO:0000256" key="17">
    <source>
        <dbReference type="ARBA" id="ARBA00023242"/>
    </source>
</evidence>
<evidence type="ECO:0000256" key="19">
    <source>
        <dbReference type="PROSITE-ProRule" id="PRU00228"/>
    </source>
</evidence>
<reference evidence="27" key="1">
    <citation type="submission" date="2022-11" db="EMBL/GenBank/DDBJ databases">
        <authorList>
            <person name="Morgan W.R."/>
            <person name="Tartar A."/>
        </authorList>
    </citation>
    <scope>NUCLEOTIDE SEQUENCE</scope>
    <source>
        <strain evidence="27">ARSEF 373</strain>
    </source>
</reference>
<feature type="compositionally biased region" description="Low complexity" evidence="20">
    <location>
        <begin position="389"/>
        <end position="407"/>
    </location>
</feature>
<evidence type="ECO:0000259" key="23">
    <source>
        <dbReference type="PROSITE" id="PS50135"/>
    </source>
</evidence>
<dbReference type="GO" id="GO:0000162">
    <property type="term" value="P:L-tryptophan biosynthetic process"/>
    <property type="evidence" value="ECO:0007669"/>
    <property type="project" value="UniProtKB-KW"/>
</dbReference>
<evidence type="ECO:0000256" key="9">
    <source>
        <dbReference type="ARBA" id="ARBA00022771"/>
    </source>
</evidence>
<dbReference type="Pfam" id="PF22941">
    <property type="entry name" value="TADA2A-like_3rd"/>
    <property type="match status" value="1"/>
</dbReference>
<dbReference type="PROSITE" id="PS51293">
    <property type="entry name" value="SANT"/>
    <property type="match status" value="1"/>
</dbReference>
<dbReference type="InterPro" id="IPR013785">
    <property type="entry name" value="Aldolase_TIM"/>
</dbReference>
<dbReference type="SMART" id="SM00717">
    <property type="entry name" value="SANT"/>
    <property type="match status" value="1"/>
</dbReference>
<keyword evidence="21" id="KW-0472">Membrane</keyword>
<keyword evidence="9 19" id="KW-0863">Zinc-finger</keyword>
<dbReference type="HAMAP" id="MF_00135">
    <property type="entry name" value="PRAI"/>
    <property type="match status" value="1"/>
</dbReference>
<dbReference type="InterPro" id="IPR055141">
    <property type="entry name" value="TADA2A_B-like_dom"/>
</dbReference>
<comment type="catalytic activity">
    <reaction evidence="2">
        <text>1-(2-carboxyphenylamino)-1-deoxy-D-ribulose 5-phosphate + H(+) = (1S,2R)-1-C-(indol-3-yl)glycerol 3-phosphate + CO2 + H2O</text>
        <dbReference type="Rhea" id="RHEA:23476"/>
        <dbReference type="ChEBI" id="CHEBI:15377"/>
        <dbReference type="ChEBI" id="CHEBI:15378"/>
        <dbReference type="ChEBI" id="CHEBI:16526"/>
        <dbReference type="ChEBI" id="CHEBI:58613"/>
        <dbReference type="ChEBI" id="CHEBI:58866"/>
        <dbReference type="EC" id="4.1.1.48"/>
    </reaction>
</comment>
<evidence type="ECO:0000259" key="26">
    <source>
        <dbReference type="PROSITE" id="PS51294"/>
    </source>
</evidence>
<dbReference type="Gene3D" id="3.40.1180.10">
    <property type="entry name" value="Decaprenyl diphosphate synthase-like"/>
    <property type="match status" value="1"/>
</dbReference>
<dbReference type="InterPro" id="IPR000433">
    <property type="entry name" value="Znf_ZZ"/>
</dbReference>
<dbReference type="EMBL" id="DAKRPA010000094">
    <property type="protein sequence ID" value="DAZ98929.1"/>
    <property type="molecule type" value="Genomic_DNA"/>
</dbReference>
<sequence>MDENGSVLLSAREAYGRKTSLSMSQWDRSLAEWTLSVHNGFEIWWLAGMPIMMVFLFTLVSFSLLSGLEKRRWRWPFGSLRIVPQFVWTALLGSTVSFGRDDGAHGISGNMKVRASIAVPRHIAVIMDGNRRYGKVKYGSGLRGHSDGSKTLVAFTDWCIAAGIEALTVYAFSTENWNREQVEVDALMNLFNEFMHQIVPEALKRDIRVRCLVSDGRKFPKHIVEAIDNIERETAHCESFFLNICVSYGARDEIVGACKKIATDVLHGSTNIDDIDEKLVGQKMLTAGLPDPDILLRTSGEVRISNFLLFQIAYSELIFVDKMWPEMTQQDLHDVIIEFNRRKRRFGNKDDVKSEATDAAAHEGESRVSTRSHDAQHKSKDGGASAKPTRSSSNSSGTVAATSSASSKQPPNTKACANCGKDLSRVIRITCAECTRPTIEMCIECFSVGTELKKHKKTHKYMVSDAMTFQVIREQPCVRAGSEADSTSAVNVTNGAAASKDGSAAGNEWTAEEELLLLEGIEMFGMGNWKDIGDHVVTKSEKKCESHYMTAYLSTSDLLPRFVDEPPEVIDAAKDDASAVPTGAGESVGATSSTASVASTGPAATNIPASGSDLAGYMPLRGDFDVEYDNEAELILADMEFSPDDHATERELKLKVLEIYNCKLDERERRKKFVVERGLLDYKRHQQLERRRPKDERELIAQMRPFARFQTPKEHDDFVNGLITAVRLRKQILLLQEYRRNGVRTLAEAELYDVERKKRETEQALQKQRESASYLYESSRPASSGRERANRWINRDRTPDAANGDGSHDKAGGREGSEHSRARGGSAATTPAGPPSFLIDGTPGSHLLTPKEKELCSKLKLLPKHYLVIKDALVRESYRLGYLTEQTAKEMVQIDVSKTGQIFDFFVRCGWVKSELTTQKVPSSHNHRPRGVHQLTENGFHQSILQWHQQQHPQPLLLPTPQQQKHRALRDESATDRRRMSILDEITAQRRLDVLAAKAQVLEEQLRNQIAQVEAQYGPALDVLKRLNAPPQNAGWSHMALAAEFKRASPSKGDIAVDLDIEEQVKLYATAGASVISVLTEPKWFKGTLADMQLARATVDSMSARPAILRKDFIIDEYQLLEARAHGADCVLLIVAILNPEQLTKLIESTHKLGMWPLVEVNSVAELDIALKANARLIGVNNRDLRTFKMDLETTVRIADDIRRRGIALGADGVTLLALSGIHTRADVIKFEQCGARGILVGEYLMKSGDVRTNIEKLLANRRASVGGADMQPLVKICGIAKLEYAMAALRGGANLIGLIFVEKSPRLVDVAEAKRIVEAVRKYGEREGPILPDALRSAAVNEAKTTPEWFQRNAAVLRAVTARAPLVVGVFANHSAEEINKIATEVGLDIVQLHGDEGFDICKEITLPTVRVFHLPDTLNTDSVDAEAILQHVRGHLANFLLLDTTVKGQQGGTGVTFDWKIAALFNQARLPCLMAGGLTAENVTKAISIAHPLGVDVSSGVEQSPGVKDLSKVALFLKMTKDVFAFANTTIDETPMAEAKVATRKRKRLSPANVCFDDQDSPPLTAASSTKQHARLCALFASDKDTVHRDEGAGNAAPRTLKIMYWNRTDECLARKWDHLDSIDAREVSREELILQTTLADAHTVLEPNWFPYDTPVGIEHWTLWSRATLSDAQVEAFVTKWIQQHAPHILCWNYDENPSKSIDVFHVHVYLQVRPGDQVLR</sequence>
<dbReference type="HAMAP" id="MF_00134_B">
    <property type="entry name" value="IGPS_B"/>
    <property type="match status" value="1"/>
</dbReference>
<dbReference type="InterPro" id="IPR011060">
    <property type="entry name" value="RibuloseP-bd_barrel"/>
</dbReference>
<keyword evidence="6" id="KW-0028">Amino-acid biosynthesis</keyword>
<evidence type="ECO:0000313" key="27">
    <source>
        <dbReference type="EMBL" id="DAZ98929.1"/>
    </source>
</evidence>
<comment type="cofactor">
    <cofactor evidence="3">
        <name>Mg(2+)</name>
        <dbReference type="ChEBI" id="CHEBI:18420"/>
    </cofactor>
</comment>
<dbReference type="InterPro" id="IPR001005">
    <property type="entry name" value="SANT/Myb"/>
</dbReference>
<feature type="domain" description="Myb-like" evidence="22">
    <location>
        <begin position="501"/>
        <end position="552"/>
    </location>
</feature>
<dbReference type="SUPFAM" id="SSF51366">
    <property type="entry name" value="Ribulose-phoshate binding barrel"/>
    <property type="match status" value="2"/>
</dbReference>
<keyword evidence="14" id="KW-0057">Aromatic amino acid biosynthesis</keyword>
<dbReference type="CDD" id="cd00167">
    <property type="entry name" value="SANT"/>
    <property type="match status" value="1"/>
</dbReference>
<dbReference type="InterPro" id="IPR017930">
    <property type="entry name" value="Myb_dom"/>
</dbReference>
<evidence type="ECO:0000256" key="12">
    <source>
        <dbReference type="ARBA" id="ARBA00022833"/>
    </source>
</evidence>
<dbReference type="HAMAP" id="MF_01139">
    <property type="entry name" value="ISPT"/>
    <property type="match status" value="1"/>
</dbReference>
<dbReference type="GO" id="GO:0004640">
    <property type="term" value="F:phosphoribosylanthranilate isomerase activity"/>
    <property type="evidence" value="ECO:0007669"/>
    <property type="project" value="UniProtKB-EC"/>
</dbReference>
<evidence type="ECO:0000256" key="4">
    <source>
        <dbReference type="ARBA" id="ARBA00004664"/>
    </source>
</evidence>
<dbReference type="Pfam" id="PF04433">
    <property type="entry name" value="SWIRM"/>
    <property type="match status" value="1"/>
</dbReference>
<name>A0AAV2Z025_9STRA</name>
<dbReference type="Pfam" id="PF01255">
    <property type="entry name" value="Prenyltransf"/>
    <property type="match status" value="1"/>
</dbReference>
<dbReference type="CDD" id="cd00405">
    <property type="entry name" value="PRAI"/>
    <property type="match status" value="1"/>
</dbReference>
<dbReference type="InterPro" id="IPR009057">
    <property type="entry name" value="Homeodomain-like_sf"/>
</dbReference>
<dbReference type="Proteomes" id="UP001146120">
    <property type="component" value="Unassembled WGS sequence"/>
</dbReference>
<evidence type="ECO:0000256" key="20">
    <source>
        <dbReference type="SAM" id="MobiDB-lite"/>
    </source>
</evidence>
<dbReference type="FunFam" id="1.10.10.10:FF:000087">
    <property type="entry name" value="Transcriptional adapter 2"/>
    <property type="match status" value="1"/>
</dbReference>
<keyword evidence="7" id="KW-0808">Transferase</keyword>
<keyword evidence="13" id="KW-0460">Magnesium</keyword>
<evidence type="ECO:0000256" key="2">
    <source>
        <dbReference type="ARBA" id="ARBA00001633"/>
    </source>
</evidence>
<feature type="domain" description="HTH myb-type" evidence="26">
    <location>
        <begin position="509"/>
        <end position="557"/>
    </location>
</feature>
<feature type="domain" description="SANT" evidence="25">
    <location>
        <begin position="504"/>
        <end position="556"/>
    </location>
</feature>
<feature type="region of interest" description="Disordered" evidence="20">
    <location>
        <begin position="350"/>
        <end position="415"/>
    </location>
</feature>
<feature type="compositionally biased region" description="Low complexity" evidence="20">
    <location>
        <begin position="582"/>
        <end position="605"/>
    </location>
</feature>
<proteinExistence type="inferred from homology"/>
<evidence type="ECO:0000256" key="3">
    <source>
        <dbReference type="ARBA" id="ARBA00001946"/>
    </source>
</evidence>
<dbReference type="SUPFAM" id="SSF46689">
    <property type="entry name" value="Homeodomain-like"/>
    <property type="match status" value="2"/>
</dbReference>
<dbReference type="InterPro" id="IPR001240">
    <property type="entry name" value="PRAI_dom"/>
</dbReference>
<dbReference type="Pfam" id="PF25299">
    <property type="entry name" value="ZZ_ADA2"/>
    <property type="match status" value="1"/>
</dbReference>
<feature type="compositionally biased region" description="Basic and acidic residues" evidence="20">
    <location>
        <begin position="757"/>
        <end position="770"/>
    </location>
</feature>
<dbReference type="PROSITE" id="PS50090">
    <property type="entry name" value="MYB_LIKE"/>
    <property type="match status" value="1"/>
</dbReference>
<feature type="region of interest" description="Disordered" evidence="20">
    <location>
        <begin position="757"/>
        <end position="844"/>
    </location>
</feature>
<evidence type="ECO:0000259" key="24">
    <source>
        <dbReference type="PROSITE" id="PS50934"/>
    </source>
</evidence>
<evidence type="ECO:0000256" key="15">
    <source>
        <dbReference type="ARBA" id="ARBA00023235"/>
    </source>
</evidence>
<comment type="pathway">
    <text evidence="4">Amino-acid biosynthesis; L-tryptophan biosynthesis; L-tryptophan from chorismate: step 3/5.</text>
</comment>
<accession>A0AAV2Z025</accession>
<evidence type="ECO:0000256" key="11">
    <source>
        <dbReference type="ARBA" id="ARBA00022822"/>
    </source>
</evidence>
<dbReference type="GO" id="GO:0005634">
    <property type="term" value="C:nucleus"/>
    <property type="evidence" value="ECO:0007669"/>
    <property type="project" value="TreeGrafter"/>
</dbReference>
<keyword evidence="11" id="KW-0822">Tryptophan biosynthesis</keyword>
<dbReference type="PANTHER" id="PTHR12374">
    <property type="entry name" value="TRANSCRIPTIONAL ADAPTOR 2 ADA2 -RELATED"/>
    <property type="match status" value="1"/>
</dbReference>
<dbReference type="PANTHER" id="PTHR12374:SF20">
    <property type="entry name" value="TRANSCRIPTIONAL ADAPTER 2-ALPHA"/>
    <property type="match status" value="1"/>
</dbReference>
<feature type="region of interest" description="Disordered" evidence="20">
    <location>
        <begin position="577"/>
        <end position="612"/>
    </location>
</feature>
<dbReference type="CDD" id="cd00331">
    <property type="entry name" value="IGPS"/>
    <property type="match status" value="1"/>
</dbReference>
<keyword evidence="17" id="KW-0539">Nucleus</keyword>
<evidence type="ECO:0000313" key="28">
    <source>
        <dbReference type="Proteomes" id="UP001146120"/>
    </source>
</evidence>
<dbReference type="CDD" id="cd02335">
    <property type="entry name" value="ZZ_ADA2"/>
    <property type="match status" value="1"/>
</dbReference>
<dbReference type="Pfam" id="PF00249">
    <property type="entry name" value="Myb_DNA-binding"/>
    <property type="match status" value="1"/>
</dbReference>
<dbReference type="GO" id="GO:0006357">
    <property type="term" value="P:regulation of transcription by RNA polymerase II"/>
    <property type="evidence" value="ECO:0007669"/>
    <property type="project" value="TreeGrafter"/>
</dbReference>
<dbReference type="SUPFAM" id="SSF57850">
    <property type="entry name" value="RING/U-box"/>
    <property type="match status" value="1"/>
</dbReference>
<dbReference type="Gene3D" id="1.10.10.10">
    <property type="entry name" value="Winged helix-like DNA-binding domain superfamily/Winged helix DNA-binding domain"/>
    <property type="match status" value="1"/>
</dbReference>
<dbReference type="GO" id="GO:0004425">
    <property type="term" value="F:indole-3-glycerol-phosphate synthase activity"/>
    <property type="evidence" value="ECO:0007669"/>
    <property type="project" value="UniProtKB-EC"/>
</dbReference>
<dbReference type="FunFam" id="3.20.20.70:FF:000024">
    <property type="entry name" value="Indole-3-glycerol phosphate synthase"/>
    <property type="match status" value="1"/>
</dbReference>
<dbReference type="NCBIfam" id="TIGR00055">
    <property type="entry name" value="uppS"/>
    <property type="match status" value="1"/>
</dbReference>
<dbReference type="InterPro" id="IPR041983">
    <property type="entry name" value="ADA2-like_ZZ"/>
</dbReference>
<evidence type="ECO:0000256" key="13">
    <source>
        <dbReference type="ARBA" id="ARBA00022842"/>
    </source>
</evidence>
<keyword evidence="16" id="KW-0456">Lyase</keyword>
<feature type="domain" description="SWIRM" evidence="24">
    <location>
        <begin position="828"/>
        <end position="923"/>
    </location>
</feature>
<evidence type="ECO:0000256" key="10">
    <source>
        <dbReference type="ARBA" id="ARBA00022793"/>
    </source>
</evidence>
<evidence type="ECO:0000259" key="25">
    <source>
        <dbReference type="PROSITE" id="PS51293"/>
    </source>
</evidence>
<dbReference type="PROSITE" id="PS50934">
    <property type="entry name" value="SWIRM"/>
    <property type="match status" value="1"/>
</dbReference>
<evidence type="ECO:0000256" key="5">
    <source>
        <dbReference type="ARBA" id="ARBA00004696"/>
    </source>
</evidence>
<comment type="caution">
    <text evidence="27">The sequence shown here is derived from an EMBL/GenBank/DDBJ whole genome shotgun (WGS) entry which is preliminary data.</text>
</comment>
<evidence type="ECO:0000256" key="1">
    <source>
        <dbReference type="ARBA" id="ARBA00001164"/>
    </source>
</evidence>
<organism evidence="27 28">
    <name type="scientific">Lagenidium giganteum</name>
    <dbReference type="NCBI Taxonomy" id="4803"/>
    <lineage>
        <taxon>Eukaryota</taxon>
        <taxon>Sar</taxon>
        <taxon>Stramenopiles</taxon>
        <taxon>Oomycota</taxon>
        <taxon>Peronosporomycetes</taxon>
        <taxon>Pythiales</taxon>
        <taxon>Pythiaceae</taxon>
    </lineage>
</organism>
<keyword evidence="21" id="KW-0812">Transmembrane</keyword>
<keyword evidence="21" id="KW-1133">Transmembrane helix</keyword>
<dbReference type="GO" id="GO:0003682">
    <property type="term" value="F:chromatin binding"/>
    <property type="evidence" value="ECO:0007669"/>
    <property type="project" value="TreeGrafter"/>
</dbReference>
<keyword evidence="12" id="KW-0862">Zinc</keyword>
<feature type="transmembrane region" description="Helical" evidence="21">
    <location>
        <begin position="43"/>
        <end position="65"/>
    </location>
</feature>
<dbReference type="GO" id="GO:0003713">
    <property type="term" value="F:transcription coactivator activity"/>
    <property type="evidence" value="ECO:0007669"/>
    <property type="project" value="TreeGrafter"/>
</dbReference>
<keyword evidence="15" id="KW-0413">Isomerase</keyword>
<dbReference type="GO" id="GO:0008270">
    <property type="term" value="F:zinc ion binding"/>
    <property type="evidence" value="ECO:0007669"/>
    <property type="project" value="UniProtKB-KW"/>
</dbReference>
<comment type="pathway">
    <text evidence="5">Amino-acid biosynthesis; L-tryptophan biosynthesis; L-tryptophan from chorismate: step 4/5.</text>
</comment>
<dbReference type="FunFam" id="3.40.1180.10:FF:000003">
    <property type="entry name" value="Isoprenyl transferase 2"/>
    <property type="match status" value="1"/>
</dbReference>
<evidence type="ECO:0000256" key="14">
    <source>
        <dbReference type="ARBA" id="ARBA00023141"/>
    </source>
</evidence>
<evidence type="ECO:0000256" key="7">
    <source>
        <dbReference type="ARBA" id="ARBA00022679"/>
    </source>
</evidence>